<dbReference type="SUPFAM" id="SSF111331">
    <property type="entry name" value="NAD kinase/diacylglycerol kinase-like"/>
    <property type="match status" value="1"/>
</dbReference>
<dbReference type="PROSITE" id="PS50146">
    <property type="entry name" value="DAGK"/>
    <property type="match status" value="1"/>
</dbReference>
<dbReference type="PANTHER" id="PTHR12358:SF108">
    <property type="entry name" value="DAGKC DOMAIN-CONTAINING PROTEIN"/>
    <property type="match status" value="1"/>
</dbReference>
<keyword evidence="5" id="KW-1133">Transmembrane helix</keyword>
<dbReference type="InterPro" id="IPR016064">
    <property type="entry name" value="NAD/diacylglycerol_kinase_sf"/>
</dbReference>
<dbReference type="Proteomes" id="UP001209540">
    <property type="component" value="Unassembled WGS sequence"/>
</dbReference>
<sequence length="509" mass="58100">MKKTHSLRRRNIKNFQHFFILFPTYFFFWIPPPLLMTILSTSTTDSSGTPVQLRVVDDIYLYIESSQNEIIEKYELKHIYGIDKEQDKTLIHYCHIIDPQQEQKEGENNDKTITNFRTAGIKLWEQRTLKFQGTLDDAFINGFRQLIVPNQNDDVRVSVIINPAAGGRQAPVHWETIVKPMLLAAGFNASQFQITQTLPNGKTRGLAKQLGIQMLKDKKKTIILCLGGDGTTHDVVNGLSDAFIGFEWQEEEQRYSVPTFQLGIIPSGSGNSFSLSLKFESIEHSVLQVIKGQTQPFRLIDVTLDPDPAVKEKGAKAPKRRILVVMSWGFHAQLVSKSRYLQPFMGNTRFSWVAMYLLLFLQQHEGELTMIDAERYDPTRKEFVHEGQVELKDKPFTYFLVANQDSMERGFKIAPFATPEEETMDIVMMRDVNKEELKAATIKVLEGGRHVDDEKNIVEYYKSPELLLRVKHASELCLDGEIVYLAAGGIVRLKMIGPSQGEPNFMSFV</sequence>
<dbReference type="InterPro" id="IPR017438">
    <property type="entry name" value="ATP-NAD_kinase_N"/>
</dbReference>
<dbReference type="Pfam" id="PF19279">
    <property type="entry name" value="YegS_C"/>
    <property type="match status" value="1"/>
</dbReference>
<evidence type="ECO:0000256" key="5">
    <source>
        <dbReference type="SAM" id="Phobius"/>
    </source>
</evidence>
<evidence type="ECO:0000313" key="8">
    <source>
        <dbReference type="Proteomes" id="UP001209540"/>
    </source>
</evidence>
<keyword evidence="4" id="KW-0067">ATP-binding</keyword>
<dbReference type="InterPro" id="IPR001206">
    <property type="entry name" value="Diacylglycerol_kinase_cat_dom"/>
</dbReference>
<evidence type="ECO:0000259" key="6">
    <source>
        <dbReference type="PROSITE" id="PS50146"/>
    </source>
</evidence>
<evidence type="ECO:0000313" key="7">
    <source>
        <dbReference type="EMBL" id="KAI9257234.1"/>
    </source>
</evidence>
<dbReference type="Gene3D" id="2.60.200.40">
    <property type="match status" value="1"/>
</dbReference>
<dbReference type="GO" id="GO:0046512">
    <property type="term" value="P:sphingosine biosynthetic process"/>
    <property type="evidence" value="ECO:0007669"/>
    <property type="project" value="TreeGrafter"/>
</dbReference>
<protein>
    <submittedName>
        <fullName evidence="7">ATP-NAD kinase-like domain-containing protein</fullName>
    </submittedName>
</protein>
<organism evidence="7 8">
    <name type="scientific">Phascolomyces articulosus</name>
    <dbReference type="NCBI Taxonomy" id="60185"/>
    <lineage>
        <taxon>Eukaryota</taxon>
        <taxon>Fungi</taxon>
        <taxon>Fungi incertae sedis</taxon>
        <taxon>Mucoromycota</taxon>
        <taxon>Mucoromycotina</taxon>
        <taxon>Mucoromycetes</taxon>
        <taxon>Mucorales</taxon>
        <taxon>Lichtheimiaceae</taxon>
        <taxon>Phascolomyces</taxon>
    </lineage>
</organism>
<keyword evidence="3 7" id="KW-0418">Kinase</keyword>
<accession>A0AAD5K5U7</accession>
<keyword evidence="2" id="KW-0547">Nucleotide-binding</keyword>
<dbReference type="SMART" id="SM00046">
    <property type="entry name" value="DAGKc"/>
    <property type="match status" value="1"/>
</dbReference>
<feature type="transmembrane region" description="Helical" evidence="5">
    <location>
        <begin position="12"/>
        <end position="30"/>
    </location>
</feature>
<proteinExistence type="predicted"/>
<dbReference type="Pfam" id="PF00781">
    <property type="entry name" value="DAGK_cat"/>
    <property type="match status" value="1"/>
</dbReference>
<gene>
    <name evidence="7" type="ORF">BDA99DRAFT_515863</name>
</gene>
<reference evidence="7" key="2">
    <citation type="submission" date="2023-02" db="EMBL/GenBank/DDBJ databases">
        <authorList>
            <consortium name="DOE Joint Genome Institute"/>
            <person name="Mondo S.J."/>
            <person name="Chang Y."/>
            <person name="Wang Y."/>
            <person name="Ahrendt S."/>
            <person name="Andreopoulos W."/>
            <person name="Barry K."/>
            <person name="Beard J."/>
            <person name="Benny G.L."/>
            <person name="Blankenship S."/>
            <person name="Bonito G."/>
            <person name="Cuomo C."/>
            <person name="Desiro A."/>
            <person name="Gervers K.A."/>
            <person name="Hundley H."/>
            <person name="Kuo A."/>
            <person name="LaButti K."/>
            <person name="Lang B.F."/>
            <person name="Lipzen A."/>
            <person name="O'Donnell K."/>
            <person name="Pangilinan J."/>
            <person name="Reynolds N."/>
            <person name="Sandor L."/>
            <person name="Smith M.W."/>
            <person name="Tsang A."/>
            <person name="Grigoriev I.V."/>
            <person name="Stajich J.E."/>
            <person name="Spatafora J.W."/>
        </authorList>
    </citation>
    <scope>NUCLEOTIDE SEQUENCE</scope>
    <source>
        <strain evidence="7">RSA 2281</strain>
    </source>
</reference>
<comment type="caution">
    <text evidence="7">The sequence shown here is derived from an EMBL/GenBank/DDBJ whole genome shotgun (WGS) entry which is preliminary data.</text>
</comment>
<dbReference type="InterPro" id="IPR045540">
    <property type="entry name" value="YegS/DAGK_C"/>
</dbReference>
<dbReference type="PANTHER" id="PTHR12358">
    <property type="entry name" value="SPHINGOSINE KINASE"/>
    <property type="match status" value="1"/>
</dbReference>
<reference evidence="7" key="1">
    <citation type="journal article" date="2022" name="IScience">
        <title>Evolution of zygomycete secretomes and the origins of terrestrial fungal ecologies.</title>
        <authorList>
            <person name="Chang Y."/>
            <person name="Wang Y."/>
            <person name="Mondo S."/>
            <person name="Ahrendt S."/>
            <person name="Andreopoulos W."/>
            <person name="Barry K."/>
            <person name="Beard J."/>
            <person name="Benny G.L."/>
            <person name="Blankenship S."/>
            <person name="Bonito G."/>
            <person name="Cuomo C."/>
            <person name="Desiro A."/>
            <person name="Gervers K.A."/>
            <person name="Hundley H."/>
            <person name="Kuo A."/>
            <person name="LaButti K."/>
            <person name="Lang B.F."/>
            <person name="Lipzen A."/>
            <person name="O'Donnell K."/>
            <person name="Pangilinan J."/>
            <person name="Reynolds N."/>
            <person name="Sandor L."/>
            <person name="Smith M.E."/>
            <person name="Tsang A."/>
            <person name="Grigoriev I.V."/>
            <person name="Stajich J.E."/>
            <person name="Spatafora J.W."/>
        </authorList>
    </citation>
    <scope>NUCLEOTIDE SEQUENCE</scope>
    <source>
        <strain evidence="7">RSA 2281</strain>
    </source>
</reference>
<evidence type="ECO:0000256" key="4">
    <source>
        <dbReference type="ARBA" id="ARBA00022840"/>
    </source>
</evidence>
<keyword evidence="5" id="KW-0472">Membrane</keyword>
<evidence type="ECO:0000256" key="3">
    <source>
        <dbReference type="ARBA" id="ARBA00022777"/>
    </source>
</evidence>
<keyword evidence="5" id="KW-0812">Transmembrane</keyword>
<dbReference type="AlphaFoldDB" id="A0AAD5K5U7"/>
<evidence type="ECO:0000256" key="1">
    <source>
        <dbReference type="ARBA" id="ARBA00022679"/>
    </source>
</evidence>
<dbReference type="EMBL" id="JAIXMP010000020">
    <property type="protein sequence ID" value="KAI9257234.1"/>
    <property type="molecule type" value="Genomic_DNA"/>
</dbReference>
<name>A0AAD5K5U7_9FUNG</name>
<keyword evidence="1" id="KW-0808">Transferase</keyword>
<dbReference type="GO" id="GO:0016020">
    <property type="term" value="C:membrane"/>
    <property type="evidence" value="ECO:0007669"/>
    <property type="project" value="TreeGrafter"/>
</dbReference>
<dbReference type="InterPro" id="IPR050187">
    <property type="entry name" value="Lipid_Phosphate_FormReg"/>
</dbReference>
<keyword evidence="8" id="KW-1185">Reference proteome</keyword>
<dbReference type="Gene3D" id="3.40.50.10330">
    <property type="entry name" value="Probable inorganic polyphosphate/atp-NAD kinase, domain 1"/>
    <property type="match status" value="1"/>
</dbReference>
<evidence type="ECO:0000256" key="2">
    <source>
        <dbReference type="ARBA" id="ARBA00022741"/>
    </source>
</evidence>
<dbReference type="GO" id="GO:0005737">
    <property type="term" value="C:cytoplasm"/>
    <property type="evidence" value="ECO:0007669"/>
    <property type="project" value="TreeGrafter"/>
</dbReference>
<dbReference type="GO" id="GO:0001727">
    <property type="term" value="F:lipid kinase activity"/>
    <property type="evidence" value="ECO:0007669"/>
    <property type="project" value="TreeGrafter"/>
</dbReference>
<feature type="domain" description="DAGKc" evidence="6">
    <location>
        <begin position="152"/>
        <end position="306"/>
    </location>
</feature>